<dbReference type="Pfam" id="PF03227">
    <property type="entry name" value="GILT"/>
    <property type="match status" value="1"/>
</dbReference>
<dbReference type="GO" id="GO:0016671">
    <property type="term" value="F:oxidoreductase activity, acting on a sulfur group of donors, disulfide as acceptor"/>
    <property type="evidence" value="ECO:0007669"/>
    <property type="project" value="InterPro"/>
</dbReference>
<dbReference type="PANTHER" id="PTHR13234">
    <property type="entry name" value="GAMMA-INTERFERON INDUCIBLE LYSOSOMAL THIOL REDUCTASE GILT"/>
    <property type="match status" value="1"/>
</dbReference>
<gene>
    <name evidence="7" type="ORF">Cni_G27443</name>
</gene>
<keyword evidence="5" id="KW-0325">Glycoprotein</keyword>
<evidence type="ECO:0000256" key="4">
    <source>
        <dbReference type="ARBA" id="ARBA00022729"/>
    </source>
</evidence>
<proteinExistence type="inferred from homology"/>
<dbReference type="InterPro" id="IPR004911">
    <property type="entry name" value="Interferon-induced_GILT"/>
</dbReference>
<dbReference type="EMBL" id="CP136898">
    <property type="protein sequence ID" value="WOL18646.1"/>
    <property type="molecule type" value="Genomic_DNA"/>
</dbReference>
<protein>
    <submittedName>
        <fullName evidence="7">Gamma-interferon-inducible lysosomal thiol reductase</fullName>
    </submittedName>
</protein>
<dbReference type="AlphaFoldDB" id="A0AAQ3QRE1"/>
<evidence type="ECO:0000256" key="3">
    <source>
        <dbReference type="ARBA" id="ARBA00022525"/>
    </source>
</evidence>
<accession>A0AAQ3QRE1</accession>
<name>A0AAQ3QRE1_9LILI</name>
<sequence>MASLRLLILLLLLHLHLHPHLSPLVSVSARKVSLSVYYEALCPYCSDFIVNRLPKLFSSGLISAVDLDLVPYGNARLDASGSIVCQHGQKECLLNTVEACAINARPIVQQHFSFIYCVERTVKDGQYANWEACFQQTGFDSNAVVDCYNNGYGVEIELQYKAQTDALQPPHLYVPWVTVNGQPIYEDYENFEHYICKAIDGVRPRACEGLFLTTFENEKPKEEEPFCLVEGMISSYRARKKHKLELQN</sequence>
<dbReference type="Proteomes" id="UP001327560">
    <property type="component" value="Chromosome 9"/>
</dbReference>
<evidence type="ECO:0000256" key="1">
    <source>
        <dbReference type="ARBA" id="ARBA00004613"/>
    </source>
</evidence>
<evidence type="ECO:0000256" key="2">
    <source>
        <dbReference type="ARBA" id="ARBA00005679"/>
    </source>
</evidence>
<comment type="similarity">
    <text evidence="2">Belongs to the GILT family.</text>
</comment>
<dbReference type="GO" id="GO:0005576">
    <property type="term" value="C:extracellular region"/>
    <property type="evidence" value="ECO:0007669"/>
    <property type="project" value="UniProtKB-SubCell"/>
</dbReference>
<evidence type="ECO:0000256" key="5">
    <source>
        <dbReference type="ARBA" id="ARBA00023180"/>
    </source>
</evidence>
<evidence type="ECO:0000256" key="6">
    <source>
        <dbReference type="SAM" id="SignalP"/>
    </source>
</evidence>
<keyword evidence="4 6" id="KW-0732">Signal</keyword>
<dbReference type="Gene3D" id="3.40.30.10">
    <property type="entry name" value="Glutaredoxin"/>
    <property type="match status" value="1"/>
</dbReference>
<evidence type="ECO:0000313" key="7">
    <source>
        <dbReference type="EMBL" id="WOL18646.1"/>
    </source>
</evidence>
<keyword evidence="8" id="KW-1185">Reference proteome</keyword>
<reference evidence="7 8" key="1">
    <citation type="submission" date="2023-10" db="EMBL/GenBank/DDBJ databases">
        <title>Chromosome-scale genome assembly provides insights into flower coloration mechanisms of Canna indica.</title>
        <authorList>
            <person name="Li C."/>
        </authorList>
    </citation>
    <scope>NUCLEOTIDE SEQUENCE [LARGE SCALE GENOMIC DNA]</scope>
    <source>
        <tissue evidence="7">Flower</tissue>
    </source>
</reference>
<keyword evidence="3" id="KW-0964">Secreted</keyword>
<dbReference type="PANTHER" id="PTHR13234:SF8">
    <property type="entry name" value="GAMMA-INTERFERON-INDUCIBLE LYSOSOMAL THIOL REDUCTASE"/>
    <property type="match status" value="1"/>
</dbReference>
<feature type="chain" id="PRO_5042834306" evidence="6">
    <location>
        <begin position="23"/>
        <end position="248"/>
    </location>
</feature>
<organism evidence="7 8">
    <name type="scientific">Canna indica</name>
    <name type="common">Indian-shot</name>
    <dbReference type="NCBI Taxonomy" id="4628"/>
    <lineage>
        <taxon>Eukaryota</taxon>
        <taxon>Viridiplantae</taxon>
        <taxon>Streptophyta</taxon>
        <taxon>Embryophyta</taxon>
        <taxon>Tracheophyta</taxon>
        <taxon>Spermatophyta</taxon>
        <taxon>Magnoliopsida</taxon>
        <taxon>Liliopsida</taxon>
        <taxon>Zingiberales</taxon>
        <taxon>Cannaceae</taxon>
        <taxon>Canna</taxon>
    </lineage>
</organism>
<evidence type="ECO:0000313" key="8">
    <source>
        <dbReference type="Proteomes" id="UP001327560"/>
    </source>
</evidence>
<feature type="signal peptide" evidence="6">
    <location>
        <begin position="1"/>
        <end position="22"/>
    </location>
</feature>
<comment type="subcellular location">
    <subcellularLocation>
        <location evidence="1">Secreted</location>
    </subcellularLocation>
</comment>